<feature type="chain" id="PRO_5005281320" evidence="1">
    <location>
        <begin position="21"/>
        <end position="151"/>
    </location>
</feature>
<dbReference type="InterPro" id="IPR009959">
    <property type="entry name" value="Cyclase_SnoaL-like"/>
</dbReference>
<evidence type="ECO:0000256" key="1">
    <source>
        <dbReference type="SAM" id="SignalP"/>
    </source>
</evidence>
<evidence type="ECO:0000259" key="2">
    <source>
        <dbReference type="Pfam" id="PF12680"/>
    </source>
</evidence>
<evidence type="ECO:0000313" key="3">
    <source>
        <dbReference type="EMBL" id="KMO35692.1"/>
    </source>
</evidence>
<organism evidence="3 4">
    <name type="scientific">Methylobacterium variabile</name>
    <dbReference type="NCBI Taxonomy" id="298794"/>
    <lineage>
        <taxon>Bacteria</taxon>
        <taxon>Pseudomonadati</taxon>
        <taxon>Pseudomonadota</taxon>
        <taxon>Alphaproteobacteria</taxon>
        <taxon>Hyphomicrobiales</taxon>
        <taxon>Methylobacteriaceae</taxon>
        <taxon>Methylobacterium</taxon>
    </lineage>
</organism>
<keyword evidence="4" id="KW-1185">Reference proteome</keyword>
<dbReference type="InterPro" id="IPR032710">
    <property type="entry name" value="NTF2-like_dom_sf"/>
</dbReference>
<dbReference type="Proteomes" id="UP000035955">
    <property type="component" value="Unassembled WGS sequence"/>
</dbReference>
<dbReference type="PANTHER" id="PTHR38436">
    <property type="entry name" value="POLYKETIDE CYCLASE SNOAL-LIKE DOMAIN"/>
    <property type="match status" value="1"/>
</dbReference>
<comment type="caution">
    <text evidence="3">The sequence shown here is derived from an EMBL/GenBank/DDBJ whole genome shotgun (WGS) entry which is preliminary data.</text>
</comment>
<dbReference type="GO" id="GO:0030638">
    <property type="term" value="P:polyketide metabolic process"/>
    <property type="evidence" value="ECO:0007669"/>
    <property type="project" value="InterPro"/>
</dbReference>
<accession>A0A0J6SQ17</accession>
<dbReference type="Pfam" id="PF12680">
    <property type="entry name" value="SnoaL_2"/>
    <property type="match status" value="1"/>
</dbReference>
<name>A0A0J6SQ17_9HYPH</name>
<feature type="signal peptide" evidence="1">
    <location>
        <begin position="1"/>
        <end position="20"/>
    </location>
</feature>
<sequence>MSRRMIGCLLLLPIASAALAQAPRDIQREERNRRLVVEFYEAVFARHDLSAADRYLSEDYIQHNPRVPDGRAPFVAAFSRLFAANPAMRSRILRSATDGDLVFLHVHSQSSPEARGRVIAEIFRVSGDRIVEHWDVMQDIPETAANNSGML</sequence>
<dbReference type="Gene3D" id="3.10.450.50">
    <property type="match status" value="1"/>
</dbReference>
<keyword evidence="1" id="KW-0732">Signal</keyword>
<proteinExistence type="predicted"/>
<protein>
    <submittedName>
        <fullName evidence="3">Membrane protein</fullName>
    </submittedName>
</protein>
<dbReference type="PANTHER" id="PTHR38436:SF1">
    <property type="entry name" value="ESTER CYCLASE"/>
    <property type="match status" value="1"/>
</dbReference>
<dbReference type="PATRIC" id="fig|298794.3.peg.460"/>
<dbReference type="InterPro" id="IPR037401">
    <property type="entry name" value="SnoaL-like"/>
</dbReference>
<feature type="domain" description="SnoaL-like" evidence="2">
    <location>
        <begin position="36"/>
        <end position="133"/>
    </location>
</feature>
<dbReference type="AlphaFoldDB" id="A0A0J6SQ17"/>
<dbReference type="SUPFAM" id="SSF54427">
    <property type="entry name" value="NTF2-like"/>
    <property type="match status" value="1"/>
</dbReference>
<dbReference type="EMBL" id="LABY01000112">
    <property type="protein sequence ID" value="KMO35692.1"/>
    <property type="molecule type" value="Genomic_DNA"/>
</dbReference>
<gene>
    <name evidence="3" type="ORF">VQ02_16870</name>
</gene>
<reference evidence="3 4" key="1">
    <citation type="submission" date="2015-03" db="EMBL/GenBank/DDBJ databases">
        <title>Genome sequencing of Methylobacterium variabile DSM 16961.</title>
        <authorList>
            <person name="Chaudhry V."/>
            <person name="Patil P.B."/>
        </authorList>
    </citation>
    <scope>NUCLEOTIDE SEQUENCE [LARGE SCALE GENOMIC DNA]</scope>
    <source>
        <strain evidence="3 4">DSM 16961</strain>
    </source>
</reference>
<evidence type="ECO:0000313" key="4">
    <source>
        <dbReference type="Proteomes" id="UP000035955"/>
    </source>
</evidence>